<accession>A0AAV3Q344</accession>
<dbReference type="Proteomes" id="UP001454036">
    <property type="component" value="Unassembled WGS sequence"/>
</dbReference>
<dbReference type="InterPro" id="IPR002156">
    <property type="entry name" value="RNaseH_domain"/>
</dbReference>
<sequence length="149" mass="16688">MYFDDILLYSFTLSQWCSNNVAEYQELILGLEVATELNIPQLEVYGDSQLIINQLMEEYEADALAGLASSIAYPGKEVSIPVSKRLAKAFNKTLCNLMKKTTTPYALVYGTEVVLPLEEVYSNGTHLMASSEGKQVGPINGRYLKRYYP</sequence>
<dbReference type="Gene3D" id="3.30.420.10">
    <property type="entry name" value="Ribonuclease H-like superfamily/Ribonuclease H"/>
    <property type="match status" value="1"/>
</dbReference>
<dbReference type="AlphaFoldDB" id="A0AAV3Q344"/>
<evidence type="ECO:0000259" key="1">
    <source>
        <dbReference type="Pfam" id="PF13456"/>
    </source>
</evidence>
<evidence type="ECO:0000313" key="3">
    <source>
        <dbReference type="Proteomes" id="UP001454036"/>
    </source>
</evidence>
<reference evidence="2 3" key="1">
    <citation type="submission" date="2024-01" db="EMBL/GenBank/DDBJ databases">
        <title>The complete chloroplast genome sequence of Lithospermum erythrorhizon: insights into the phylogenetic relationship among Boraginaceae species and the maternal lineages of purple gromwells.</title>
        <authorList>
            <person name="Okada T."/>
            <person name="Watanabe K."/>
        </authorList>
    </citation>
    <scope>NUCLEOTIDE SEQUENCE [LARGE SCALE GENOMIC DNA]</scope>
</reference>
<gene>
    <name evidence="2" type="ORF">LIER_38446</name>
</gene>
<dbReference type="GO" id="GO:0003676">
    <property type="term" value="F:nucleic acid binding"/>
    <property type="evidence" value="ECO:0007669"/>
    <property type="project" value="InterPro"/>
</dbReference>
<dbReference type="EMBL" id="BAABME010019494">
    <property type="protein sequence ID" value="GAA0157371.1"/>
    <property type="molecule type" value="Genomic_DNA"/>
</dbReference>
<dbReference type="Pfam" id="PF13456">
    <property type="entry name" value="RVT_3"/>
    <property type="match status" value="1"/>
</dbReference>
<dbReference type="SUPFAM" id="SSF53098">
    <property type="entry name" value="Ribonuclease H-like"/>
    <property type="match status" value="1"/>
</dbReference>
<dbReference type="PANTHER" id="PTHR48475:SF1">
    <property type="entry name" value="RNASE H TYPE-1 DOMAIN-CONTAINING PROTEIN"/>
    <property type="match status" value="1"/>
</dbReference>
<dbReference type="InterPro" id="IPR012337">
    <property type="entry name" value="RNaseH-like_sf"/>
</dbReference>
<evidence type="ECO:0000313" key="2">
    <source>
        <dbReference type="EMBL" id="GAA0157371.1"/>
    </source>
</evidence>
<feature type="domain" description="RNase H type-1" evidence="1">
    <location>
        <begin position="13"/>
        <end position="59"/>
    </location>
</feature>
<name>A0AAV3Q344_LITER</name>
<proteinExistence type="predicted"/>
<organism evidence="2 3">
    <name type="scientific">Lithospermum erythrorhizon</name>
    <name type="common">Purple gromwell</name>
    <name type="synonym">Lithospermum officinale var. erythrorhizon</name>
    <dbReference type="NCBI Taxonomy" id="34254"/>
    <lineage>
        <taxon>Eukaryota</taxon>
        <taxon>Viridiplantae</taxon>
        <taxon>Streptophyta</taxon>
        <taxon>Embryophyta</taxon>
        <taxon>Tracheophyta</taxon>
        <taxon>Spermatophyta</taxon>
        <taxon>Magnoliopsida</taxon>
        <taxon>eudicotyledons</taxon>
        <taxon>Gunneridae</taxon>
        <taxon>Pentapetalae</taxon>
        <taxon>asterids</taxon>
        <taxon>lamiids</taxon>
        <taxon>Boraginales</taxon>
        <taxon>Boraginaceae</taxon>
        <taxon>Boraginoideae</taxon>
        <taxon>Lithospermeae</taxon>
        <taxon>Lithospermum</taxon>
    </lineage>
</organism>
<dbReference type="GO" id="GO:0004523">
    <property type="term" value="F:RNA-DNA hybrid ribonuclease activity"/>
    <property type="evidence" value="ECO:0007669"/>
    <property type="project" value="InterPro"/>
</dbReference>
<comment type="caution">
    <text evidence="2">The sequence shown here is derived from an EMBL/GenBank/DDBJ whole genome shotgun (WGS) entry which is preliminary data.</text>
</comment>
<dbReference type="InterPro" id="IPR036397">
    <property type="entry name" value="RNaseH_sf"/>
</dbReference>
<dbReference type="PANTHER" id="PTHR48475">
    <property type="entry name" value="RIBONUCLEASE H"/>
    <property type="match status" value="1"/>
</dbReference>
<keyword evidence="3" id="KW-1185">Reference proteome</keyword>
<protein>
    <recommendedName>
        <fullName evidence="1">RNase H type-1 domain-containing protein</fullName>
    </recommendedName>
</protein>